<feature type="region of interest" description="Disordered" evidence="1">
    <location>
        <begin position="150"/>
        <end position="173"/>
    </location>
</feature>
<organism evidence="2 3">
    <name type="scientific">Monosporascus cannonballus</name>
    <dbReference type="NCBI Taxonomy" id="155416"/>
    <lineage>
        <taxon>Eukaryota</taxon>
        <taxon>Fungi</taxon>
        <taxon>Dikarya</taxon>
        <taxon>Ascomycota</taxon>
        <taxon>Pezizomycotina</taxon>
        <taxon>Sordariomycetes</taxon>
        <taxon>Xylariomycetidae</taxon>
        <taxon>Xylariales</taxon>
        <taxon>Xylariales incertae sedis</taxon>
        <taxon>Monosporascus</taxon>
    </lineage>
</organism>
<keyword evidence="3" id="KW-1185">Reference proteome</keyword>
<feature type="region of interest" description="Disordered" evidence="1">
    <location>
        <begin position="1"/>
        <end position="20"/>
    </location>
</feature>
<protein>
    <submittedName>
        <fullName evidence="2">Uncharacterized protein</fullName>
    </submittedName>
</protein>
<evidence type="ECO:0000313" key="2">
    <source>
        <dbReference type="EMBL" id="RYO89492.1"/>
    </source>
</evidence>
<evidence type="ECO:0000313" key="3">
    <source>
        <dbReference type="Proteomes" id="UP000294003"/>
    </source>
</evidence>
<feature type="compositionally biased region" description="Polar residues" evidence="1">
    <location>
        <begin position="152"/>
        <end position="166"/>
    </location>
</feature>
<dbReference type="EMBL" id="QJNS01000072">
    <property type="protein sequence ID" value="RYO89492.1"/>
    <property type="molecule type" value="Genomic_DNA"/>
</dbReference>
<sequence length="574" mass="63217">MDSLVSNPLTSPADDSSARVQQLASLDTAFKSQEQQQQPTQIYTTVGSVYNPQAAQPLQPPARRGRTIKWPPTPHPEPTHSHLPKATLNALPYRSNISHISQSPPTALNSFHHYSPLRQNFDRAVTPCGSPAPHHLLRRDSDIHLRAGMTLPNMSRGNSPGATTAVGSDKHDDTNIYSDYDEDVEGVEQLKQMSVKTLTNLASYLNPMQKAAQKLLSRARPIAAATPTYTQARQPPLCHQPSGIVREQISLPPSSLRHTRSDPVAATSLQPERFDDNGCPNRSSRPPPGFTVPPQNNTIGPGFQARRAPTPSASQSRGAGVPQPLTAGPPGQRHYRTSALESTASAMQHSFRRTPGLDGNGLMPNPYNEQIHPRHLVYSGAGESSSSFGSERPYSRQKVLGLDRAMMLETAAMGLDTPKEQTKSQILADTLGAEEVDKWYPGGIPTEFNYDTMVVPEDWTKDYPLENTHERRRAESLATHMDETIRHFYSGADTYNKTIAEAIEEKNRRVLERTLGVIGGERSKTRGKIEKPKIAIEDAIKIPAHEHVKPLLNMALQTLANLQESPAHCRSAWH</sequence>
<reference evidence="2 3" key="1">
    <citation type="submission" date="2018-06" db="EMBL/GenBank/DDBJ databases">
        <title>Complete Genomes of Monosporascus.</title>
        <authorList>
            <person name="Robinson A.J."/>
            <person name="Natvig D.O."/>
        </authorList>
    </citation>
    <scope>NUCLEOTIDE SEQUENCE [LARGE SCALE GENOMIC DNA]</scope>
    <source>
        <strain evidence="2 3">CBS 609.92</strain>
    </source>
</reference>
<feature type="region of interest" description="Disordered" evidence="1">
    <location>
        <begin position="251"/>
        <end position="333"/>
    </location>
</feature>
<gene>
    <name evidence="2" type="ORF">DL762_003211</name>
</gene>
<dbReference type="Proteomes" id="UP000294003">
    <property type="component" value="Unassembled WGS sequence"/>
</dbReference>
<comment type="caution">
    <text evidence="2">The sequence shown here is derived from an EMBL/GenBank/DDBJ whole genome shotgun (WGS) entry which is preliminary data.</text>
</comment>
<evidence type="ECO:0000256" key="1">
    <source>
        <dbReference type="SAM" id="MobiDB-lite"/>
    </source>
</evidence>
<name>A0ABY0HBB7_9PEZI</name>
<accession>A0ABY0HBB7</accession>
<proteinExistence type="predicted"/>